<gene>
    <name evidence="6" type="primary">lolD2</name>
    <name evidence="6" type="ORF">PRECH8_20460</name>
</gene>
<keyword evidence="3 6" id="KW-0067">ATP-binding</keyword>
<dbReference type="GO" id="GO:0005524">
    <property type="term" value="F:ATP binding"/>
    <property type="evidence" value="ECO:0007669"/>
    <property type="project" value="UniProtKB-KW"/>
</dbReference>
<dbReference type="SUPFAM" id="SSF52540">
    <property type="entry name" value="P-loop containing nucleoside triphosphate hydrolases"/>
    <property type="match status" value="1"/>
</dbReference>
<evidence type="ECO:0000313" key="6">
    <source>
        <dbReference type="EMBL" id="GFR38750.1"/>
    </source>
</evidence>
<protein>
    <submittedName>
        <fullName evidence="6">Lipoprotein-releasing system ATP-binding protein LolD 2</fullName>
    </submittedName>
</protein>
<feature type="region of interest" description="Disordered" evidence="4">
    <location>
        <begin position="237"/>
        <end position="259"/>
    </location>
</feature>
<keyword evidence="6" id="KW-0449">Lipoprotein</keyword>
<organism evidence="6 7">
    <name type="scientific">Insulibacter thermoxylanivorax</name>
    <dbReference type="NCBI Taxonomy" id="2749268"/>
    <lineage>
        <taxon>Bacteria</taxon>
        <taxon>Bacillati</taxon>
        <taxon>Bacillota</taxon>
        <taxon>Bacilli</taxon>
        <taxon>Bacillales</taxon>
        <taxon>Paenibacillaceae</taxon>
        <taxon>Insulibacter</taxon>
    </lineage>
</organism>
<reference evidence="6" key="2">
    <citation type="journal article" date="2021" name="Data Brief">
        <title>Draft genome sequence data of the facultative, thermophilic, xylanolytic bacterium Paenibacillus sp. strain DA-C8.</title>
        <authorList>
            <person name="Chhe C."/>
            <person name="Uke A."/>
            <person name="Baramee S."/>
            <person name="Ungkulpasvich U."/>
            <person name="Tachaapaikoon C."/>
            <person name="Pason P."/>
            <person name="Waeonukul R."/>
            <person name="Ratanakhanokchai K."/>
            <person name="Kosugi A."/>
        </authorList>
    </citation>
    <scope>NUCLEOTIDE SEQUENCE</scope>
    <source>
        <strain evidence="6">DA-C8</strain>
    </source>
</reference>
<reference evidence="6" key="1">
    <citation type="submission" date="2020-08" db="EMBL/GenBank/DDBJ databases">
        <authorList>
            <person name="Uke A."/>
            <person name="Chhe C."/>
            <person name="Baramee S."/>
            <person name="Kosugi A."/>
        </authorList>
    </citation>
    <scope>NUCLEOTIDE SEQUENCE</scope>
    <source>
        <strain evidence="6">DA-C8</strain>
    </source>
</reference>
<comment type="caution">
    <text evidence="6">The sequence shown here is derived from an EMBL/GenBank/DDBJ whole genome shotgun (WGS) entry which is preliminary data.</text>
</comment>
<evidence type="ECO:0000256" key="4">
    <source>
        <dbReference type="SAM" id="MobiDB-lite"/>
    </source>
</evidence>
<feature type="domain" description="ABC transporter" evidence="5">
    <location>
        <begin position="3"/>
        <end position="253"/>
    </location>
</feature>
<dbReference type="InterPro" id="IPR003439">
    <property type="entry name" value="ABC_transporter-like_ATP-bd"/>
</dbReference>
<dbReference type="PANTHER" id="PTHR24220">
    <property type="entry name" value="IMPORT ATP-BINDING PROTEIN"/>
    <property type="match status" value="1"/>
</dbReference>
<dbReference type="CDD" id="cd03255">
    <property type="entry name" value="ABC_MJ0796_LolCDE_FtsE"/>
    <property type="match status" value="1"/>
</dbReference>
<sequence length="272" mass="29706">MMLELRGITKSYRTADPGGDPGRDTGKLLEVLHIQSLTVHEKERIALIGPSGSGKSTLLNIIAGIIRPTTGSLRLYGEELTDLDEKQRDRLRTESIGYIFQNFYLLPGFSALENVLIAMQFAGNLRGKAREERAKGLLKRVGLEGRMHHKPHQLSNGEQQRVAIARALANQPKLVLADEPTANLDAANALAIIQLLSEICSEQGAALILSTHDLQLVPYMDRTVQLEGGRYIEESRDCRGSRVSGDNRSSGESRLVAGYSEGMMEGSGDVIG</sequence>
<keyword evidence="1" id="KW-0813">Transport</keyword>
<dbReference type="GO" id="GO:0016887">
    <property type="term" value="F:ATP hydrolysis activity"/>
    <property type="evidence" value="ECO:0007669"/>
    <property type="project" value="InterPro"/>
</dbReference>
<keyword evidence="2" id="KW-0547">Nucleotide-binding</keyword>
<evidence type="ECO:0000256" key="3">
    <source>
        <dbReference type="ARBA" id="ARBA00022840"/>
    </source>
</evidence>
<name>A0A916VHY7_9BACL</name>
<dbReference type="PANTHER" id="PTHR24220:SF659">
    <property type="entry name" value="TRANSPORTER, PUTATIVE-RELATED"/>
    <property type="match status" value="1"/>
</dbReference>
<accession>A0A916VHY7</accession>
<dbReference type="InterPro" id="IPR015854">
    <property type="entry name" value="ABC_transpr_LolD-like"/>
</dbReference>
<keyword evidence="7" id="KW-1185">Reference proteome</keyword>
<dbReference type="InterPro" id="IPR003593">
    <property type="entry name" value="AAA+_ATPase"/>
</dbReference>
<evidence type="ECO:0000259" key="5">
    <source>
        <dbReference type="PROSITE" id="PS50893"/>
    </source>
</evidence>
<dbReference type="InterPro" id="IPR027417">
    <property type="entry name" value="P-loop_NTPase"/>
</dbReference>
<evidence type="ECO:0000256" key="2">
    <source>
        <dbReference type="ARBA" id="ARBA00022741"/>
    </source>
</evidence>
<dbReference type="InterPro" id="IPR017911">
    <property type="entry name" value="MacB-like_ATP-bd"/>
</dbReference>
<evidence type="ECO:0000313" key="7">
    <source>
        <dbReference type="Proteomes" id="UP000654993"/>
    </source>
</evidence>
<dbReference type="Gene3D" id="3.40.50.300">
    <property type="entry name" value="P-loop containing nucleotide triphosphate hydrolases"/>
    <property type="match status" value="1"/>
</dbReference>
<evidence type="ECO:0000256" key="1">
    <source>
        <dbReference type="ARBA" id="ARBA00022448"/>
    </source>
</evidence>
<dbReference type="GO" id="GO:0022857">
    <property type="term" value="F:transmembrane transporter activity"/>
    <property type="evidence" value="ECO:0007669"/>
    <property type="project" value="TreeGrafter"/>
</dbReference>
<dbReference type="SMART" id="SM00382">
    <property type="entry name" value="AAA"/>
    <property type="match status" value="1"/>
</dbReference>
<proteinExistence type="predicted"/>
<dbReference type="PROSITE" id="PS50893">
    <property type="entry name" value="ABC_TRANSPORTER_2"/>
    <property type="match status" value="1"/>
</dbReference>
<dbReference type="GO" id="GO:0005886">
    <property type="term" value="C:plasma membrane"/>
    <property type="evidence" value="ECO:0007669"/>
    <property type="project" value="TreeGrafter"/>
</dbReference>
<dbReference type="Pfam" id="PF00005">
    <property type="entry name" value="ABC_tran"/>
    <property type="match status" value="1"/>
</dbReference>
<dbReference type="AlphaFoldDB" id="A0A916VHY7"/>
<dbReference type="EMBL" id="BMAQ01000026">
    <property type="protein sequence ID" value="GFR38750.1"/>
    <property type="molecule type" value="Genomic_DNA"/>
</dbReference>
<dbReference type="Proteomes" id="UP000654993">
    <property type="component" value="Unassembled WGS sequence"/>
</dbReference>